<dbReference type="GO" id="GO:0006310">
    <property type="term" value="P:DNA recombination"/>
    <property type="evidence" value="ECO:0007669"/>
    <property type="project" value="UniProtKB-KW"/>
</dbReference>
<evidence type="ECO:0000313" key="4">
    <source>
        <dbReference type="Proteomes" id="UP001165667"/>
    </source>
</evidence>
<evidence type="ECO:0000313" key="3">
    <source>
        <dbReference type="EMBL" id="MCW6512114.1"/>
    </source>
</evidence>
<dbReference type="RefSeq" id="WP_282588491.1">
    <property type="nucleotide sequence ID" value="NZ_JAMOIM010000040.1"/>
</dbReference>
<dbReference type="GO" id="GO:0003677">
    <property type="term" value="F:DNA binding"/>
    <property type="evidence" value="ECO:0007669"/>
    <property type="project" value="InterPro"/>
</dbReference>
<proteinExistence type="predicted"/>
<feature type="compositionally biased region" description="Basic residues" evidence="2">
    <location>
        <begin position="376"/>
        <end position="391"/>
    </location>
</feature>
<evidence type="ECO:0000256" key="1">
    <source>
        <dbReference type="ARBA" id="ARBA00023172"/>
    </source>
</evidence>
<feature type="region of interest" description="Disordered" evidence="2">
    <location>
        <begin position="373"/>
        <end position="393"/>
    </location>
</feature>
<dbReference type="Proteomes" id="UP001165667">
    <property type="component" value="Unassembled WGS sequence"/>
</dbReference>
<evidence type="ECO:0000256" key="2">
    <source>
        <dbReference type="SAM" id="MobiDB-lite"/>
    </source>
</evidence>
<dbReference type="Gene3D" id="1.10.443.10">
    <property type="entry name" value="Intergrase catalytic core"/>
    <property type="match status" value="1"/>
</dbReference>
<dbReference type="EMBL" id="JAMOIM010000040">
    <property type="protein sequence ID" value="MCW6512114.1"/>
    <property type="molecule type" value="Genomic_DNA"/>
</dbReference>
<sequence>MPRPVEPPRLWLREARTLKSGKQRAATWIIKDNGRQHATGCGADDRAGAARALEAYLTRKHVEAGLPQHAAARDLDVADLVRVYAEDRESKVSKPRALWQRAMNLIAWWGGKSADEVNRLTCAAYAKSRTTPAAARRELEDLSAAIGFAQENGVLREEVVVSLPPKPKARDLWITRDEMASFLMSCWRFREEQPGGNRVPKHVRRHVVHFTLAALYTAGRSSRIYRASYVREEGRPWVDLEHGVYYRKWEGEVARANKRAPPIRIPRRLLAHMRRWAKYDEETGEVHGDRYVCQWQGRPADPKKAYARAMADAGLTATRHALRHTAITWLARSGVPVDQICGFAGITRAVFESTYSHHHPDFQHEVGQAFTSGRAGRSKLAGKPRGHRLPPKPREIGAIRNEIERFVSDDPL</sequence>
<organism evidence="3 4">
    <name type="scientific">Lichenifustis flavocetrariae</name>
    <dbReference type="NCBI Taxonomy" id="2949735"/>
    <lineage>
        <taxon>Bacteria</taxon>
        <taxon>Pseudomonadati</taxon>
        <taxon>Pseudomonadota</taxon>
        <taxon>Alphaproteobacteria</taxon>
        <taxon>Hyphomicrobiales</taxon>
        <taxon>Lichenihabitantaceae</taxon>
        <taxon>Lichenifustis</taxon>
    </lineage>
</organism>
<keyword evidence="1" id="KW-0233">DNA recombination</keyword>
<keyword evidence="4" id="KW-1185">Reference proteome</keyword>
<dbReference type="SUPFAM" id="SSF56349">
    <property type="entry name" value="DNA breaking-rejoining enzymes"/>
    <property type="match status" value="1"/>
</dbReference>
<dbReference type="GO" id="GO:0015074">
    <property type="term" value="P:DNA integration"/>
    <property type="evidence" value="ECO:0007669"/>
    <property type="project" value="InterPro"/>
</dbReference>
<dbReference type="InterPro" id="IPR013762">
    <property type="entry name" value="Integrase-like_cat_sf"/>
</dbReference>
<dbReference type="InterPro" id="IPR011010">
    <property type="entry name" value="DNA_brk_join_enz"/>
</dbReference>
<gene>
    <name evidence="3" type="ORF">M8523_29725</name>
</gene>
<protein>
    <submittedName>
        <fullName evidence="3">Integrase</fullName>
    </submittedName>
</protein>
<name>A0AA41Z1Q8_9HYPH</name>
<comment type="caution">
    <text evidence="3">The sequence shown here is derived from an EMBL/GenBank/DDBJ whole genome shotgun (WGS) entry which is preliminary data.</text>
</comment>
<reference evidence="3" key="1">
    <citation type="submission" date="2022-05" db="EMBL/GenBank/DDBJ databases">
        <authorList>
            <person name="Pankratov T."/>
        </authorList>
    </citation>
    <scope>NUCLEOTIDE SEQUENCE</scope>
    <source>
        <strain evidence="3">BP6-180914</strain>
    </source>
</reference>
<dbReference type="AlphaFoldDB" id="A0AA41Z1Q8"/>
<accession>A0AA41Z1Q8</accession>